<dbReference type="InterPro" id="IPR003439">
    <property type="entry name" value="ABC_transporter-like_ATP-bd"/>
</dbReference>
<organism evidence="5 6">
    <name type="scientific">Oceanobacillus picturae</name>
    <dbReference type="NCBI Taxonomy" id="171693"/>
    <lineage>
        <taxon>Bacteria</taxon>
        <taxon>Bacillati</taxon>
        <taxon>Bacillota</taxon>
        <taxon>Bacilli</taxon>
        <taxon>Bacillales</taxon>
        <taxon>Bacillaceae</taxon>
        <taxon>Oceanobacillus</taxon>
    </lineage>
</organism>
<dbReference type="GO" id="GO:0016887">
    <property type="term" value="F:ATP hydrolysis activity"/>
    <property type="evidence" value="ECO:0007669"/>
    <property type="project" value="InterPro"/>
</dbReference>
<protein>
    <submittedName>
        <fullName evidence="5">Macrolide export ATP-binding/permease protein MacB</fullName>
    </submittedName>
</protein>
<dbReference type="AlphaFoldDB" id="A0A0U9HDD6"/>
<evidence type="ECO:0000256" key="1">
    <source>
        <dbReference type="ARBA" id="ARBA00022448"/>
    </source>
</evidence>
<dbReference type="EMBL" id="BBXV01000024">
    <property type="protein sequence ID" value="GAQ18216.1"/>
    <property type="molecule type" value="Genomic_DNA"/>
</dbReference>
<name>A0A0U9HDD6_9BACI</name>
<reference evidence="5 6" key="2">
    <citation type="journal article" date="2016" name="Genome Announc.">
        <title>Draft Genome Sequence of Oceanobacillus picturae Heshi-B3, Isolated from Fermented Rice Bran in a Traditional Japanese Seafood Dish.</title>
        <authorList>
            <person name="Akuzawa S."/>
            <person name="Nagaoka J."/>
            <person name="Kanekatsu M."/>
            <person name="Kanesaki Y."/>
            <person name="Suzuki T."/>
        </authorList>
    </citation>
    <scope>NUCLEOTIDE SEQUENCE [LARGE SCALE GENOMIC DNA]</scope>
    <source>
        <strain evidence="5 6">Heshi-B3</strain>
    </source>
</reference>
<evidence type="ECO:0000256" key="2">
    <source>
        <dbReference type="ARBA" id="ARBA00022741"/>
    </source>
</evidence>
<dbReference type="GO" id="GO:0005886">
    <property type="term" value="C:plasma membrane"/>
    <property type="evidence" value="ECO:0007669"/>
    <property type="project" value="TreeGrafter"/>
</dbReference>
<dbReference type="CDD" id="cd03255">
    <property type="entry name" value="ABC_MJ0796_LolCDE_FtsE"/>
    <property type="match status" value="1"/>
</dbReference>
<dbReference type="SUPFAM" id="SSF52540">
    <property type="entry name" value="P-loop containing nucleoside triphosphate hydrolases"/>
    <property type="match status" value="1"/>
</dbReference>
<evidence type="ECO:0000256" key="3">
    <source>
        <dbReference type="ARBA" id="ARBA00022840"/>
    </source>
</evidence>
<dbReference type="InterPro" id="IPR017911">
    <property type="entry name" value="MacB-like_ATP-bd"/>
</dbReference>
<keyword evidence="2" id="KW-0547">Nucleotide-binding</keyword>
<accession>A0A0U9HDD6</accession>
<dbReference type="PANTHER" id="PTHR24220">
    <property type="entry name" value="IMPORT ATP-BINDING PROTEIN"/>
    <property type="match status" value="1"/>
</dbReference>
<feature type="domain" description="ABC transporter" evidence="4">
    <location>
        <begin position="3"/>
        <end position="225"/>
    </location>
</feature>
<dbReference type="Proteomes" id="UP000052946">
    <property type="component" value="Unassembled WGS sequence"/>
</dbReference>
<evidence type="ECO:0000259" key="4">
    <source>
        <dbReference type="PROSITE" id="PS50893"/>
    </source>
</evidence>
<gene>
    <name evidence="5" type="ORF">OPHB3_2155</name>
</gene>
<dbReference type="Pfam" id="PF00005">
    <property type="entry name" value="ABC_tran"/>
    <property type="match status" value="1"/>
</dbReference>
<dbReference type="InterPro" id="IPR027417">
    <property type="entry name" value="P-loop_NTPase"/>
</dbReference>
<keyword evidence="3 5" id="KW-0067">ATP-binding</keyword>
<evidence type="ECO:0000313" key="5">
    <source>
        <dbReference type="EMBL" id="GAQ18216.1"/>
    </source>
</evidence>
<dbReference type="Gene3D" id="3.40.50.300">
    <property type="entry name" value="P-loop containing nucleotide triphosphate hydrolases"/>
    <property type="match status" value="1"/>
</dbReference>
<dbReference type="InterPro" id="IPR003593">
    <property type="entry name" value="AAA+_ATPase"/>
</dbReference>
<dbReference type="PROSITE" id="PS50893">
    <property type="entry name" value="ABC_TRANSPORTER_2"/>
    <property type="match status" value="1"/>
</dbReference>
<comment type="caution">
    <text evidence="5">The sequence shown here is derived from an EMBL/GenBank/DDBJ whole genome shotgun (WGS) entry which is preliminary data.</text>
</comment>
<keyword evidence="1" id="KW-0813">Transport</keyword>
<dbReference type="InterPro" id="IPR015854">
    <property type="entry name" value="ABC_transpr_LolD-like"/>
</dbReference>
<sequence length="226" mass="25249">MRIEVKQMSKTYQSGIESVNVLKDITFTIESGSWMTITGPSGSGKTTFLRCLSTIEKADKGIVKIGDLNGINATEEERSHFRRTSLGYIFQDFQLFEQFDVLTNVMIPLLPYMPKQEIAEKAKQMLESVGLLERKNFMPNQLSGGEKQRTAIARALMNDPELLLCDEPTGNLDLENRDKMIAILQQINKSGVTVVLVTHDPELAGNGDIHGLMRDGELTEKSLEVL</sequence>
<dbReference type="SMART" id="SM00382">
    <property type="entry name" value="AAA"/>
    <property type="match status" value="1"/>
</dbReference>
<reference evidence="6" key="1">
    <citation type="submission" date="2015-07" db="EMBL/GenBank/DDBJ databases">
        <title>Draft Genome Sequence of Oceanobacillus picturae Heshi-B3 that Was Isolated from Fermented Rice Bran with Aging Salted Mackerel, Which Was Named Heshiko as Traditional Fermented Seafood in Japan.</title>
        <authorList>
            <person name="Akuzawa S."/>
            <person name="Nakagawa J."/>
            <person name="Kanekatsu T."/>
            <person name="Kanesaki Y."/>
            <person name="Suzuki T."/>
        </authorList>
    </citation>
    <scope>NUCLEOTIDE SEQUENCE [LARGE SCALE GENOMIC DNA]</scope>
    <source>
        <strain evidence="6">Heshi-B3</strain>
    </source>
</reference>
<evidence type="ECO:0000313" key="6">
    <source>
        <dbReference type="Proteomes" id="UP000052946"/>
    </source>
</evidence>
<dbReference type="RefSeq" id="WP_058950303.1">
    <property type="nucleotide sequence ID" value="NZ_BBXV01000024.1"/>
</dbReference>
<dbReference type="GO" id="GO:0022857">
    <property type="term" value="F:transmembrane transporter activity"/>
    <property type="evidence" value="ECO:0007669"/>
    <property type="project" value="TreeGrafter"/>
</dbReference>
<proteinExistence type="predicted"/>
<dbReference type="GO" id="GO:0005524">
    <property type="term" value="F:ATP binding"/>
    <property type="evidence" value="ECO:0007669"/>
    <property type="project" value="UniProtKB-KW"/>
</dbReference>
<dbReference type="OrthoDB" id="9791546at2"/>
<dbReference type="PANTHER" id="PTHR24220:SF659">
    <property type="entry name" value="TRANSPORTER, PUTATIVE-RELATED"/>
    <property type="match status" value="1"/>
</dbReference>